<dbReference type="InterPro" id="IPR036259">
    <property type="entry name" value="MFS_trans_sf"/>
</dbReference>
<evidence type="ECO:0000313" key="6">
    <source>
        <dbReference type="EMBL" id="QCI68071.1"/>
    </source>
</evidence>
<dbReference type="AlphaFoldDB" id="A0A4D7B524"/>
<dbReference type="Gene3D" id="1.20.1250.20">
    <property type="entry name" value="MFS general substrate transporter like domains"/>
    <property type="match status" value="1"/>
</dbReference>
<evidence type="ECO:0000256" key="1">
    <source>
        <dbReference type="ARBA" id="ARBA00022692"/>
    </source>
</evidence>
<feature type="transmembrane region" description="Helical" evidence="4">
    <location>
        <begin position="362"/>
        <end position="385"/>
    </location>
</feature>
<feature type="transmembrane region" description="Helical" evidence="4">
    <location>
        <begin position="141"/>
        <end position="158"/>
    </location>
</feature>
<gene>
    <name evidence="6" type="ORF">E8M01_29880</name>
</gene>
<dbReference type="PANTHER" id="PTHR23531">
    <property type="entry name" value="QUINOLENE RESISTANCE PROTEIN NORA"/>
    <property type="match status" value="1"/>
</dbReference>
<feature type="domain" description="Major facilitator superfamily (MFS) profile" evidence="5">
    <location>
        <begin position="44"/>
        <end position="416"/>
    </location>
</feature>
<feature type="transmembrane region" description="Helical" evidence="4">
    <location>
        <begin position="201"/>
        <end position="220"/>
    </location>
</feature>
<proteinExistence type="predicted"/>
<dbReference type="OrthoDB" id="8433317at2"/>
<dbReference type="InterPro" id="IPR020846">
    <property type="entry name" value="MFS_dom"/>
</dbReference>
<feature type="transmembrane region" description="Helical" evidence="4">
    <location>
        <begin position="111"/>
        <end position="129"/>
    </location>
</feature>
<dbReference type="PANTHER" id="PTHR23531:SF1">
    <property type="entry name" value="QUINOLENE RESISTANCE PROTEIN NORA"/>
    <property type="match status" value="1"/>
</dbReference>
<organism evidence="6 7">
    <name type="scientific">Phreatobacter stygius</name>
    <dbReference type="NCBI Taxonomy" id="1940610"/>
    <lineage>
        <taxon>Bacteria</taxon>
        <taxon>Pseudomonadati</taxon>
        <taxon>Pseudomonadota</taxon>
        <taxon>Alphaproteobacteria</taxon>
        <taxon>Hyphomicrobiales</taxon>
        <taxon>Phreatobacteraceae</taxon>
        <taxon>Phreatobacter</taxon>
    </lineage>
</organism>
<dbReference type="GO" id="GO:0022857">
    <property type="term" value="F:transmembrane transporter activity"/>
    <property type="evidence" value="ECO:0007669"/>
    <property type="project" value="InterPro"/>
</dbReference>
<reference evidence="6 7" key="1">
    <citation type="submission" date="2019-04" db="EMBL/GenBank/DDBJ databases">
        <title>Phreatobacter aquaticus sp. nov.</title>
        <authorList>
            <person name="Choi A."/>
        </authorList>
    </citation>
    <scope>NUCLEOTIDE SEQUENCE [LARGE SCALE GENOMIC DNA]</scope>
    <source>
        <strain evidence="6 7">KCTC 52518</strain>
    </source>
</reference>
<dbReference type="SUPFAM" id="SSF103473">
    <property type="entry name" value="MFS general substrate transporter"/>
    <property type="match status" value="1"/>
</dbReference>
<accession>A0A4D7B524</accession>
<dbReference type="EMBL" id="CP039690">
    <property type="protein sequence ID" value="QCI68071.1"/>
    <property type="molecule type" value="Genomic_DNA"/>
</dbReference>
<keyword evidence="3 4" id="KW-0472">Membrane</keyword>
<name>A0A4D7B524_9HYPH</name>
<evidence type="ECO:0000313" key="7">
    <source>
        <dbReference type="Proteomes" id="UP000298781"/>
    </source>
</evidence>
<keyword evidence="2 4" id="KW-1133">Transmembrane helix</keyword>
<dbReference type="PRINTS" id="PR01036">
    <property type="entry name" value="TCRTETB"/>
</dbReference>
<feature type="transmembrane region" description="Helical" evidence="4">
    <location>
        <begin position="170"/>
        <end position="189"/>
    </location>
</feature>
<dbReference type="Pfam" id="PF07690">
    <property type="entry name" value="MFS_1"/>
    <property type="match status" value="1"/>
</dbReference>
<dbReference type="Proteomes" id="UP000298781">
    <property type="component" value="Chromosome"/>
</dbReference>
<feature type="transmembrane region" description="Helical" evidence="4">
    <location>
        <begin position="391"/>
        <end position="412"/>
    </location>
</feature>
<feature type="transmembrane region" description="Helical" evidence="4">
    <location>
        <begin position="50"/>
        <end position="71"/>
    </location>
</feature>
<evidence type="ECO:0000256" key="3">
    <source>
        <dbReference type="ARBA" id="ARBA00023136"/>
    </source>
</evidence>
<dbReference type="KEGG" id="pstg:E8M01_29880"/>
<dbReference type="InterPro" id="IPR052714">
    <property type="entry name" value="MFS_Exporter"/>
</dbReference>
<feature type="transmembrane region" description="Helical" evidence="4">
    <location>
        <begin position="302"/>
        <end position="321"/>
    </location>
</feature>
<protein>
    <submittedName>
        <fullName evidence="6">MFS transporter</fullName>
    </submittedName>
</protein>
<dbReference type="InterPro" id="IPR011701">
    <property type="entry name" value="MFS"/>
</dbReference>
<keyword evidence="1 4" id="KW-0812">Transmembrane</keyword>
<evidence type="ECO:0000256" key="2">
    <source>
        <dbReference type="ARBA" id="ARBA00022989"/>
    </source>
</evidence>
<keyword evidence="7" id="KW-1185">Reference proteome</keyword>
<evidence type="ECO:0000256" key="4">
    <source>
        <dbReference type="SAM" id="Phobius"/>
    </source>
</evidence>
<feature type="transmembrane region" description="Helical" evidence="4">
    <location>
        <begin position="327"/>
        <end position="350"/>
    </location>
</feature>
<sequence length="416" mass="44116">MARGQGRRPCLHLLAAERYRPLGEEGVTGEARLTPPGFVDPKARSEFIRLGTIVFLTAMTNQQAVILAVVWQEAGFSHADIGILLGVYGVPLVLASLFSGAAANRFGLLPTVRLGAVLTTFGLVSLYFTHESFAGSFASRIVQGAGFALFHAPVMTYGTTRLTQDRFIQLFGLLSAMAPLPYAFGPVVAEYLFHAFGPRTFFLAGSLPGLLALPLLWTLRPVEKAEPQVGGMRALLSSGRITLPMIAACVFGAMFGFVSAFMAPVMLERGLSIGAFFTSFTLSIFIVRLGLLGPLETIDRRLVVAGGAVVLALGLTLAALANSLPMAIAAGLVFGMGHSIGFPVLSAWICDGTPPEARATPLALFNATFFAAIYLIALPASLAIARFGYPPVMIATASTGLVLAVGLTVAWYRRFR</sequence>
<feature type="transmembrane region" description="Helical" evidence="4">
    <location>
        <begin position="271"/>
        <end position="290"/>
    </location>
</feature>
<feature type="transmembrane region" description="Helical" evidence="4">
    <location>
        <begin position="83"/>
        <end position="104"/>
    </location>
</feature>
<dbReference type="PROSITE" id="PS50850">
    <property type="entry name" value="MFS"/>
    <property type="match status" value="1"/>
</dbReference>
<evidence type="ECO:0000259" key="5">
    <source>
        <dbReference type="PROSITE" id="PS50850"/>
    </source>
</evidence>
<feature type="transmembrane region" description="Helical" evidence="4">
    <location>
        <begin position="241"/>
        <end position="265"/>
    </location>
</feature>